<feature type="compositionally biased region" description="Low complexity" evidence="3">
    <location>
        <begin position="701"/>
        <end position="730"/>
    </location>
</feature>
<keyword evidence="2" id="KW-0539">Nucleus</keyword>
<keyword evidence="6" id="KW-1185">Reference proteome</keyword>
<dbReference type="Gene3D" id="4.10.240.10">
    <property type="entry name" value="Zn(2)-C6 fungal-type DNA-binding domain"/>
    <property type="match status" value="1"/>
</dbReference>
<dbReference type="InterPro" id="IPR036864">
    <property type="entry name" value="Zn2-C6_fun-type_DNA-bd_sf"/>
</dbReference>
<feature type="region of interest" description="Disordered" evidence="3">
    <location>
        <begin position="803"/>
        <end position="853"/>
    </location>
</feature>
<accession>A0A8H5CDG8</accession>
<proteinExistence type="predicted"/>
<dbReference type="Pfam" id="PF00172">
    <property type="entry name" value="Zn_clus"/>
    <property type="match status" value="1"/>
</dbReference>
<dbReference type="InterPro" id="IPR050987">
    <property type="entry name" value="AtrR-like"/>
</dbReference>
<dbReference type="SMART" id="SM00066">
    <property type="entry name" value="GAL4"/>
    <property type="match status" value="1"/>
</dbReference>
<feature type="domain" description="Zn(2)-C6 fungal-type" evidence="4">
    <location>
        <begin position="14"/>
        <end position="47"/>
    </location>
</feature>
<dbReference type="SUPFAM" id="SSF57701">
    <property type="entry name" value="Zn2/Cys6 DNA-binding domain"/>
    <property type="match status" value="1"/>
</dbReference>
<dbReference type="PROSITE" id="PS50048">
    <property type="entry name" value="ZN2_CY6_FUNGAL_2"/>
    <property type="match status" value="1"/>
</dbReference>
<feature type="compositionally biased region" description="Low complexity" evidence="3">
    <location>
        <begin position="120"/>
        <end position="148"/>
    </location>
</feature>
<dbReference type="Proteomes" id="UP000559256">
    <property type="component" value="Unassembled WGS sequence"/>
</dbReference>
<keyword evidence="1" id="KW-0479">Metal-binding</keyword>
<dbReference type="InterPro" id="IPR001138">
    <property type="entry name" value="Zn2Cys6_DnaBD"/>
</dbReference>
<dbReference type="PROSITE" id="PS00463">
    <property type="entry name" value="ZN2_CY6_FUNGAL_1"/>
    <property type="match status" value="1"/>
</dbReference>
<dbReference type="PANTHER" id="PTHR46910">
    <property type="entry name" value="TRANSCRIPTION FACTOR PDR1"/>
    <property type="match status" value="1"/>
</dbReference>
<dbReference type="PANTHER" id="PTHR46910:SF38">
    <property type="entry name" value="ZN(2)-C6 FUNGAL-TYPE DOMAIN-CONTAINING PROTEIN"/>
    <property type="match status" value="1"/>
</dbReference>
<dbReference type="OrthoDB" id="4456959at2759"/>
<name>A0A8H5CDG8_9AGAR</name>
<evidence type="ECO:0000256" key="2">
    <source>
        <dbReference type="ARBA" id="ARBA00023242"/>
    </source>
</evidence>
<evidence type="ECO:0000256" key="3">
    <source>
        <dbReference type="SAM" id="MobiDB-lite"/>
    </source>
</evidence>
<dbReference type="GO" id="GO:0000981">
    <property type="term" value="F:DNA-binding transcription factor activity, RNA polymerase II-specific"/>
    <property type="evidence" value="ECO:0007669"/>
    <property type="project" value="InterPro"/>
</dbReference>
<dbReference type="GO" id="GO:0006351">
    <property type="term" value="P:DNA-templated transcription"/>
    <property type="evidence" value="ECO:0007669"/>
    <property type="project" value="InterPro"/>
</dbReference>
<evidence type="ECO:0000313" key="5">
    <source>
        <dbReference type="EMBL" id="KAF5339483.1"/>
    </source>
</evidence>
<dbReference type="InterPro" id="IPR007219">
    <property type="entry name" value="XnlR_reg_dom"/>
</dbReference>
<dbReference type="CDD" id="cd00067">
    <property type="entry name" value="GAL4"/>
    <property type="match status" value="1"/>
</dbReference>
<feature type="region of interest" description="Disordered" evidence="3">
    <location>
        <begin position="115"/>
        <end position="176"/>
    </location>
</feature>
<evidence type="ECO:0000259" key="4">
    <source>
        <dbReference type="PROSITE" id="PS50048"/>
    </source>
</evidence>
<organism evidence="5 6">
    <name type="scientific">Tetrapyrgos nigripes</name>
    <dbReference type="NCBI Taxonomy" id="182062"/>
    <lineage>
        <taxon>Eukaryota</taxon>
        <taxon>Fungi</taxon>
        <taxon>Dikarya</taxon>
        <taxon>Basidiomycota</taxon>
        <taxon>Agaricomycotina</taxon>
        <taxon>Agaricomycetes</taxon>
        <taxon>Agaricomycetidae</taxon>
        <taxon>Agaricales</taxon>
        <taxon>Marasmiineae</taxon>
        <taxon>Marasmiaceae</taxon>
        <taxon>Tetrapyrgos</taxon>
    </lineage>
</organism>
<dbReference type="GO" id="GO:0008270">
    <property type="term" value="F:zinc ion binding"/>
    <property type="evidence" value="ECO:0007669"/>
    <property type="project" value="InterPro"/>
</dbReference>
<dbReference type="GO" id="GO:0003677">
    <property type="term" value="F:DNA binding"/>
    <property type="evidence" value="ECO:0007669"/>
    <property type="project" value="InterPro"/>
</dbReference>
<reference evidence="5 6" key="1">
    <citation type="journal article" date="2020" name="ISME J.">
        <title>Uncovering the hidden diversity of litter-decomposition mechanisms in mushroom-forming fungi.</title>
        <authorList>
            <person name="Floudas D."/>
            <person name="Bentzer J."/>
            <person name="Ahren D."/>
            <person name="Johansson T."/>
            <person name="Persson P."/>
            <person name="Tunlid A."/>
        </authorList>
    </citation>
    <scope>NUCLEOTIDE SEQUENCE [LARGE SCALE GENOMIC DNA]</scope>
    <source>
        <strain evidence="5 6">CBS 291.85</strain>
    </source>
</reference>
<evidence type="ECO:0000256" key="1">
    <source>
        <dbReference type="ARBA" id="ARBA00022723"/>
    </source>
</evidence>
<feature type="region of interest" description="Disordered" evidence="3">
    <location>
        <begin position="694"/>
        <end position="732"/>
    </location>
</feature>
<gene>
    <name evidence="5" type="ORF">D9758_015314</name>
</gene>
<dbReference type="Pfam" id="PF04082">
    <property type="entry name" value="Fungal_trans"/>
    <property type="match status" value="1"/>
</dbReference>
<dbReference type="SMART" id="SM00906">
    <property type="entry name" value="Fungal_trans"/>
    <property type="match status" value="1"/>
</dbReference>
<dbReference type="EMBL" id="JAACJM010000185">
    <property type="protein sequence ID" value="KAF5339483.1"/>
    <property type="molecule type" value="Genomic_DNA"/>
</dbReference>
<evidence type="ECO:0000313" key="6">
    <source>
        <dbReference type="Proteomes" id="UP000559256"/>
    </source>
</evidence>
<dbReference type="AlphaFoldDB" id="A0A8H5CDG8"/>
<protein>
    <recommendedName>
        <fullName evidence="4">Zn(2)-C6 fungal-type domain-containing protein</fullName>
    </recommendedName>
</protein>
<feature type="region of interest" description="Disordered" evidence="3">
    <location>
        <begin position="997"/>
        <end position="1019"/>
    </location>
</feature>
<dbReference type="CDD" id="cd12148">
    <property type="entry name" value="fungal_TF_MHR"/>
    <property type="match status" value="1"/>
</dbReference>
<feature type="region of interest" description="Disordered" evidence="3">
    <location>
        <begin position="921"/>
        <end position="941"/>
    </location>
</feature>
<comment type="caution">
    <text evidence="5">The sequence shown here is derived from an EMBL/GenBank/DDBJ whole genome shotgun (WGS) entry which is preliminary data.</text>
</comment>
<sequence>MSELPVKKRRLQNACDECRKRKMKCDSANMPNNICSNCISFQSECTHVMASSKKKRGPPKGTPKGTRTLASTIAAILSPAKPYPIPEDQEALRQLLVDLASHIISLEGQLEELIQDRSQPRSPSQPQANAASSSTQDNPTDANSPSDSDANDARSLPLWSFPISTSPPQRHGPKEEGISGLLKRLLLDEQADRDGLHALSLVQATKDFQEEVKIEEEELASFKRSASSFSWSSLSQSSRRPEIWAIHPWQILPEEHLPQLQFPDDDLLPQLIDLYFAHMNRYLPLLHRPSFDRAVADGVHLRDRQFGYVVLAVCAYGARYSNDPRIYYDNSRHEYSIGWKWFKQIKLIKSNFAKAATIYDLQLCVIAVMFLESTSTPEACWILTSLGLRLAQDVAAHRRRPGQPTFERELWKRAFWALYIIDAFVSAFMGKPRATSADDFDVDLPIECGDEYWETEDPEQAFKQPPGTVSYMSAWITFVKLLDIMSTAQRTIYAVRRSDFWTAIGMSGPEWTEKVVSELDSLLNKWIDSVPDHLKWDPNNPNPVFFHQSVMLYTSYYWVQIIVHKPFIPKPGSTPDVSFPSMAICANAARSCCHVMEVLHFKRGGFLPMPNVIMALHNSAVVLLLNVWRGKHSQISLDTEKEMMDVYKCIDVICAYETRWQSAGTYIDILRELISITNLRSNIGTQLLQSSRKRLRDLDSDQQTSSQSGSQTQTTSSPSNEPSASASDSSAHLHQYGHLQDSHDFQNHSQRPQDDSESTPTIQSRFLLPHSGSQTHGAESMMFNLPMHSAELGSLPLHESFDLFQDQGQGGPGPSSSSSLQAHTNSDFHPGIGQALFPQPDIRGDHGANAETWTNMPMDTMDMNIDAMLMGMGMDSYADSCTAIFSWPGSEEMDDVADATDHDPHASMLLGGGSGSSFATGVGASAQGSQPRAEGYESSTTAHGHGLGMPVIGHVGAGAEFSGGVSGSYVGADSEGASGHEEQLQGSMHSRHIMADQSSSTIGMGSSDTENASTNSSQISGSTAFNKMTEAHTSQIFCIILAQTGKIGVGICPI</sequence>